<feature type="chain" id="PRO_5045971923" evidence="2">
    <location>
        <begin position="24"/>
        <end position="750"/>
    </location>
</feature>
<dbReference type="InterPro" id="IPR036280">
    <property type="entry name" value="Multihaem_cyt_sf"/>
</dbReference>
<evidence type="ECO:0000313" key="4">
    <source>
        <dbReference type="EMBL" id="NRF71075.1"/>
    </source>
</evidence>
<evidence type="ECO:0000256" key="2">
    <source>
        <dbReference type="SAM" id="SignalP"/>
    </source>
</evidence>
<dbReference type="NCBIfam" id="TIGR03507">
    <property type="entry name" value="decahem_SO1788"/>
    <property type="match status" value="1"/>
</dbReference>
<feature type="domain" description="Outer membrane cytochrome MtrC/MtrF-like" evidence="3">
    <location>
        <begin position="540"/>
        <end position="747"/>
    </location>
</feature>
<evidence type="ECO:0000259" key="3">
    <source>
        <dbReference type="Pfam" id="PF22113"/>
    </source>
</evidence>
<accession>A0ABX2EQW6</accession>
<dbReference type="SUPFAM" id="SSF48695">
    <property type="entry name" value="Multiheme cytochromes"/>
    <property type="match status" value="1"/>
</dbReference>
<dbReference type="InterPro" id="IPR051829">
    <property type="entry name" value="Multiheme_Cytochr_ET"/>
</dbReference>
<dbReference type="Proteomes" id="UP000737171">
    <property type="component" value="Unassembled WGS sequence"/>
</dbReference>
<dbReference type="PANTHER" id="PTHR35038">
    <property type="entry name" value="DISSIMILATORY SULFITE REDUCTASE SIRA"/>
    <property type="match status" value="1"/>
</dbReference>
<keyword evidence="1 2" id="KW-0732">Signal</keyword>
<dbReference type="EMBL" id="JABRWJ010000010">
    <property type="protein sequence ID" value="NRF71075.1"/>
    <property type="molecule type" value="Genomic_DNA"/>
</dbReference>
<evidence type="ECO:0000256" key="1">
    <source>
        <dbReference type="ARBA" id="ARBA00022729"/>
    </source>
</evidence>
<dbReference type="Pfam" id="PF22113">
    <property type="entry name" value="Mtrc-MtrF_II-IV_dom"/>
    <property type="match status" value="2"/>
</dbReference>
<sequence>MLRLLSAAWLAATLVACGGGGGAAGTPPPDPVRPPTIDTGPAALAAAESITIRVDSARFAGKPVIEFTVTNHAGAGMTGLQPADLRFNIAKLMPIGDGEPARWQNYINRSSGGLVQGSQERVANGYAFGMLERLGSGRYKYTFATDITSPAANACPAPCTGADGKPIDLRFDAGLTHRVTVQQANRSYPEATGVLDLVPAGGAVNLQRDIAASVTCNSCHNVLKAHGNRTDTKLCVTCHNGGTSAAGGANVDFKVMVHRIHYNAAGAALPSVRAGVPYKVGSADFSSVRFTQDVRNCTRCHDGTPGAANATPQGDHWKSQPSIEACGSCHDNVYFGSAPDPTRPYQTKAHPGGVATDNAGCVLCHAAGKFKDAKDVAIAHDFPARLKAAAARFQLNIVSVSGTTPGAKPVVNFSVTDPTAGGAPYDLKTDPHFTASGGASTLAIKIAWTTAEFGNDGSGQPFGQPVTINALTAAVPAGAAGTYTVTSPVALPAGLAGTLRVTLEGHPAGDVTTRGQYTDRLAVKTAFRDAAVSGSVVARRSVVDIARCNVCHDSLSLHGNNRSNEIGACTVCHNPNATDAARRPSSNGVLSGGADGKAEESIDFKTMIHGLHAGGFRSKGLVVYGFGGSVNDFGHVNFPGRLSDCATCHVGETYRLTGAWTAPAAAGILGSTSSTGASRTDAADNLRTSPTVAVCASCHDGAVARLHMQDPANGGSFGATTATLAANPEGCVLCHGEGRVFDVKSVHRVK</sequence>
<dbReference type="RefSeq" id="WP_173131535.1">
    <property type="nucleotide sequence ID" value="NZ_JABRWJ010000010.1"/>
</dbReference>
<dbReference type="InterPro" id="IPR054337">
    <property type="entry name" value="Mtrc-MtrF-like_dom_II/IV"/>
</dbReference>
<dbReference type="Gene3D" id="1.10.720.180">
    <property type="match status" value="2"/>
</dbReference>
<protein>
    <submittedName>
        <fullName evidence="4">OmcA/MtrC family decaheme c-type cytochrome</fullName>
    </submittedName>
</protein>
<gene>
    <name evidence="4" type="ORF">HLB44_29135</name>
</gene>
<name>A0ABX2EQW6_9BURK</name>
<dbReference type="InterPro" id="IPR020014">
    <property type="entry name" value="Decahaem_cyt-c_OmcA/MtrC"/>
</dbReference>
<proteinExistence type="predicted"/>
<dbReference type="PROSITE" id="PS51257">
    <property type="entry name" value="PROKAR_LIPOPROTEIN"/>
    <property type="match status" value="1"/>
</dbReference>
<feature type="signal peptide" evidence="2">
    <location>
        <begin position="1"/>
        <end position="23"/>
    </location>
</feature>
<comment type="caution">
    <text evidence="4">The sequence shown here is derived from an EMBL/GenBank/DDBJ whole genome shotgun (WGS) entry which is preliminary data.</text>
</comment>
<dbReference type="PANTHER" id="PTHR35038:SF8">
    <property type="entry name" value="C-TYPE POLYHEME CYTOCHROME OMCC"/>
    <property type="match status" value="1"/>
</dbReference>
<feature type="domain" description="Outer membrane cytochrome MtrC/MtrF-like" evidence="3">
    <location>
        <begin position="208"/>
        <end position="375"/>
    </location>
</feature>
<reference evidence="4 5" key="1">
    <citation type="submission" date="2020-05" db="EMBL/GenBank/DDBJ databases">
        <title>Aquincola sp. isolate from soil.</title>
        <authorList>
            <person name="Han J."/>
            <person name="Kim D.-U."/>
        </authorList>
    </citation>
    <scope>NUCLEOTIDE SEQUENCE [LARGE SCALE GENOMIC DNA]</scope>
    <source>
        <strain evidence="4 5">S2</strain>
    </source>
</reference>
<evidence type="ECO:0000313" key="5">
    <source>
        <dbReference type="Proteomes" id="UP000737171"/>
    </source>
</evidence>
<keyword evidence="5" id="KW-1185">Reference proteome</keyword>
<organism evidence="4 5">
    <name type="scientific">Pseudaquabacterium terrae</name>
    <dbReference type="NCBI Taxonomy" id="2732868"/>
    <lineage>
        <taxon>Bacteria</taxon>
        <taxon>Pseudomonadati</taxon>
        <taxon>Pseudomonadota</taxon>
        <taxon>Betaproteobacteria</taxon>
        <taxon>Burkholderiales</taxon>
        <taxon>Sphaerotilaceae</taxon>
        <taxon>Pseudaquabacterium</taxon>
    </lineage>
</organism>